<dbReference type="InterPro" id="IPR017984">
    <property type="entry name" value="Chromo_dom_subgr"/>
</dbReference>
<evidence type="ECO:0000313" key="6">
    <source>
        <dbReference type="EMBL" id="PMD13566.1"/>
    </source>
</evidence>
<protein>
    <recommendedName>
        <fullName evidence="5">Chromo domain-containing protein</fullName>
    </recommendedName>
</protein>
<name>A0A2J6PI58_9HELO</name>
<dbReference type="OrthoDB" id="433924at2759"/>
<evidence type="ECO:0000256" key="3">
    <source>
        <dbReference type="ARBA" id="ARBA00023242"/>
    </source>
</evidence>
<keyword evidence="7" id="KW-1185">Reference proteome</keyword>
<dbReference type="CDD" id="cd00024">
    <property type="entry name" value="CD_CSD"/>
    <property type="match status" value="1"/>
</dbReference>
<gene>
    <name evidence="6" type="ORF">NA56DRAFT_651711</name>
</gene>
<feature type="region of interest" description="Disordered" evidence="4">
    <location>
        <begin position="98"/>
        <end position="154"/>
    </location>
</feature>
<dbReference type="InterPro" id="IPR000953">
    <property type="entry name" value="Chromo/chromo_shadow_dom"/>
</dbReference>
<dbReference type="GO" id="GO:0005634">
    <property type="term" value="C:nucleus"/>
    <property type="evidence" value="ECO:0007669"/>
    <property type="project" value="UniProtKB-SubCell"/>
</dbReference>
<feature type="region of interest" description="Disordered" evidence="4">
    <location>
        <begin position="1"/>
        <end position="31"/>
    </location>
</feature>
<reference evidence="6 7" key="1">
    <citation type="submission" date="2016-05" db="EMBL/GenBank/DDBJ databases">
        <title>A degradative enzymes factory behind the ericoid mycorrhizal symbiosis.</title>
        <authorList>
            <consortium name="DOE Joint Genome Institute"/>
            <person name="Martino E."/>
            <person name="Morin E."/>
            <person name="Grelet G."/>
            <person name="Kuo A."/>
            <person name="Kohler A."/>
            <person name="Daghino S."/>
            <person name="Barry K."/>
            <person name="Choi C."/>
            <person name="Cichocki N."/>
            <person name="Clum A."/>
            <person name="Copeland A."/>
            <person name="Hainaut M."/>
            <person name="Haridas S."/>
            <person name="Labutti K."/>
            <person name="Lindquist E."/>
            <person name="Lipzen A."/>
            <person name="Khouja H.-R."/>
            <person name="Murat C."/>
            <person name="Ohm R."/>
            <person name="Olson A."/>
            <person name="Spatafora J."/>
            <person name="Veneault-Fourrey C."/>
            <person name="Henrissat B."/>
            <person name="Grigoriev I."/>
            <person name="Martin F."/>
            <person name="Perotto S."/>
        </authorList>
    </citation>
    <scope>NUCLEOTIDE SEQUENCE [LARGE SCALE GENOMIC DNA]</scope>
    <source>
        <strain evidence="6 7">UAMH 7357</strain>
    </source>
</reference>
<accession>A0A2J6PI58</accession>
<dbReference type="SMART" id="SM00298">
    <property type="entry name" value="CHROMO"/>
    <property type="match status" value="1"/>
</dbReference>
<dbReference type="InterPro" id="IPR008251">
    <property type="entry name" value="Chromo_shadow_dom"/>
</dbReference>
<dbReference type="PANTHER" id="PTHR22812">
    <property type="entry name" value="CHROMOBOX PROTEIN"/>
    <property type="match status" value="1"/>
</dbReference>
<dbReference type="InterPro" id="IPR023779">
    <property type="entry name" value="Chromodomain_CS"/>
</dbReference>
<dbReference type="InterPro" id="IPR051219">
    <property type="entry name" value="Heterochromatin_chromo-domain"/>
</dbReference>
<keyword evidence="3" id="KW-0539">Nucleus</keyword>
<proteinExistence type="predicted"/>
<comment type="subcellular location">
    <subcellularLocation>
        <location evidence="1">Nucleus</location>
    </subcellularLocation>
</comment>
<dbReference type="SUPFAM" id="SSF54160">
    <property type="entry name" value="Chromo domain-like"/>
    <property type="match status" value="2"/>
</dbReference>
<organism evidence="6 7">
    <name type="scientific">Hyaloscypha hepaticicola</name>
    <dbReference type="NCBI Taxonomy" id="2082293"/>
    <lineage>
        <taxon>Eukaryota</taxon>
        <taxon>Fungi</taxon>
        <taxon>Dikarya</taxon>
        <taxon>Ascomycota</taxon>
        <taxon>Pezizomycotina</taxon>
        <taxon>Leotiomycetes</taxon>
        <taxon>Helotiales</taxon>
        <taxon>Hyaloscyphaceae</taxon>
        <taxon>Hyaloscypha</taxon>
    </lineage>
</organism>
<dbReference type="Proteomes" id="UP000235672">
    <property type="component" value="Unassembled WGS sequence"/>
</dbReference>
<dbReference type="GO" id="GO:0006338">
    <property type="term" value="P:chromatin remodeling"/>
    <property type="evidence" value="ECO:0007669"/>
    <property type="project" value="UniProtKB-ARBA"/>
</dbReference>
<evidence type="ECO:0000256" key="1">
    <source>
        <dbReference type="ARBA" id="ARBA00004123"/>
    </source>
</evidence>
<dbReference type="InterPro" id="IPR016197">
    <property type="entry name" value="Chromo-like_dom_sf"/>
</dbReference>
<comment type="subunit">
    <text evidence="2">Component of the NuA4 histone acetyltransferase complex.</text>
</comment>
<dbReference type="Pfam" id="PF01393">
    <property type="entry name" value="Chromo_shadow"/>
    <property type="match status" value="1"/>
</dbReference>
<feature type="compositionally biased region" description="Polar residues" evidence="4">
    <location>
        <begin position="113"/>
        <end position="123"/>
    </location>
</feature>
<evidence type="ECO:0000313" key="7">
    <source>
        <dbReference type="Proteomes" id="UP000235672"/>
    </source>
</evidence>
<evidence type="ECO:0000256" key="2">
    <source>
        <dbReference type="ARBA" id="ARBA00011353"/>
    </source>
</evidence>
<dbReference type="AlphaFoldDB" id="A0A2J6PI58"/>
<dbReference type="Gene3D" id="2.40.50.40">
    <property type="match status" value="2"/>
</dbReference>
<dbReference type="Pfam" id="PF00385">
    <property type="entry name" value="Chromo"/>
    <property type="match status" value="1"/>
</dbReference>
<dbReference type="GO" id="GO:0000792">
    <property type="term" value="C:heterochromatin"/>
    <property type="evidence" value="ECO:0007669"/>
    <property type="project" value="UniProtKB-ARBA"/>
</dbReference>
<dbReference type="SMART" id="SM00300">
    <property type="entry name" value="ChSh"/>
    <property type="match status" value="1"/>
</dbReference>
<dbReference type="PROSITE" id="PS50013">
    <property type="entry name" value="CHROMO_2"/>
    <property type="match status" value="1"/>
</dbReference>
<evidence type="ECO:0000256" key="4">
    <source>
        <dbReference type="SAM" id="MobiDB-lite"/>
    </source>
</evidence>
<dbReference type="InterPro" id="IPR023780">
    <property type="entry name" value="Chromo_domain"/>
</dbReference>
<dbReference type="PRINTS" id="PR00504">
    <property type="entry name" value="CHROMODOMAIN"/>
</dbReference>
<evidence type="ECO:0000259" key="5">
    <source>
        <dbReference type="PROSITE" id="PS50013"/>
    </source>
</evidence>
<dbReference type="CDD" id="cd18657">
    <property type="entry name" value="CSD_Swi6"/>
    <property type="match status" value="1"/>
</dbReference>
<feature type="compositionally biased region" description="Acidic residues" evidence="4">
    <location>
        <begin position="17"/>
        <end position="31"/>
    </location>
</feature>
<dbReference type="EMBL" id="KZ613530">
    <property type="protein sequence ID" value="PMD13566.1"/>
    <property type="molecule type" value="Genomic_DNA"/>
</dbReference>
<dbReference type="PROSITE" id="PS00598">
    <property type="entry name" value="CHROMO_1"/>
    <property type="match status" value="1"/>
</dbReference>
<feature type="domain" description="Chromo" evidence="5">
    <location>
        <begin position="33"/>
        <end position="86"/>
    </location>
</feature>
<dbReference type="STRING" id="1745343.A0A2J6PI58"/>
<sequence>MVEKEKEEDSLMVQSEKEEDEDDDDDEVGPDEYVVESIRSHLVDEDTGELRFEVKWEGYEKASDRTWEPEENLETASKILNEYLERVGGKEAILAAWQEKKDATKKGKKRSRASTGAEATNGTKRGKKNGHPKDQSPPASASKAEWKPPTGSWEEHVTGIDACEGNDNNVVVYLTWKGGHKTQHPLAAVYKRCPQKMLQFYESHLVFKKNDDMADGE</sequence>